<dbReference type="InterPro" id="IPR032472">
    <property type="entry name" value="ArgoL2"/>
</dbReference>
<reference evidence="4 5" key="1">
    <citation type="submission" date="2019-08" db="EMBL/GenBank/DDBJ databases">
        <title>The genome of the soybean aphid Biotype 1, its phylome, world population structure and adaptation to the North American continent.</title>
        <authorList>
            <person name="Giordano R."/>
            <person name="Donthu R.K."/>
            <person name="Hernandez A.G."/>
            <person name="Wright C.L."/>
            <person name="Zimin A.V."/>
        </authorList>
    </citation>
    <scope>NUCLEOTIDE SEQUENCE [LARGE SCALE GENOMIC DNA]</scope>
    <source>
        <tissue evidence="4">Whole aphids</tissue>
    </source>
</reference>
<comment type="caution">
    <text evidence="4">The sequence shown here is derived from an EMBL/GenBank/DDBJ whole genome shotgun (WGS) entry which is preliminary data.</text>
</comment>
<evidence type="ECO:0008006" key="6">
    <source>
        <dbReference type="Google" id="ProtNLM"/>
    </source>
</evidence>
<feature type="domain" description="PAZ" evidence="2">
    <location>
        <begin position="397"/>
        <end position="513"/>
    </location>
</feature>
<feature type="compositionally biased region" description="Polar residues" evidence="1">
    <location>
        <begin position="109"/>
        <end position="137"/>
    </location>
</feature>
<dbReference type="Pfam" id="PF16486">
    <property type="entry name" value="ArgoN"/>
    <property type="match status" value="1"/>
</dbReference>
<dbReference type="Pfam" id="PF02171">
    <property type="entry name" value="Piwi"/>
    <property type="match status" value="1"/>
</dbReference>
<dbReference type="SMART" id="SM01163">
    <property type="entry name" value="DUF1785"/>
    <property type="match status" value="1"/>
</dbReference>
<accession>A0A6G0TAG4</accession>
<dbReference type="GO" id="GO:0003723">
    <property type="term" value="F:RNA binding"/>
    <property type="evidence" value="ECO:0007669"/>
    <property type="project" value="InterPro"/>
</dbReference>
<organism evidence="4 5">
    <name type="scientific">Aphis glycines</name>
    <name type="common">Soybean aphid</name>
    <dbReference type="NCBI Taxonomy" id="307491"/>
    <lineage>
        <taxon>Eukaryota</taxon>
        <taxon>Metazoa</taxon>
        <taxon>Ecdysozoa</taxon>
        <taxon>Arthropoda</taxon>
        <taxon>Hexapoda</taxon>
        <taxon>Insecta</taxon>
        <taxon>Pterygota</taxon>
        <taxon>Neoptera</taxon>
        <taxon>Paraneoptera</taxon>
        <taxon>Hemiptera</taxon>
        <taxon>Sternorrhyncha</taxon>
        <taxon>Aphidomorpha</taxon>
        <taxon>Aphidoidea</taxon>
        <taxon>Aphididae</taxon>
        <taxon>Aphidini</taxon>
        <taxon>Aphis</taxon>
        <taxon>Aphis</taxon>
    </lineage>
</organism>
<dbReference type="CDD" id="cd04657">
    <property type="entry name" value="Piwi_ago-like"/>
    <property type="match status" value="1"/>
</dbReference>
<dbReference type="Gene3D" id="3.40.50.2300">
    <property type="match status" value="1"/>
</dbReference>
<dbReference type="Pfam" id="PF02170">
    <property type="entry name" value="PAZ"/>
    <property type="match status" value="1"/>
</dbReference>
<evidence type="ECO:0000256" key="1">
    <source>
        <dbReference type="SAM" id="MobiDB-lite"/>
    </source>
</evidence>
<dbReference type="Proteomes" id="UP000475862">
    <property type="component" value="Unassembled WGS sequence"/>
</dbReference>
<dbReference type="SMART" id="SM00950">
    <property type="entry name" value="Piwi"/>
    <property type="match status" value="1"/>
</dbReference>
<proteinExistence type="predicted"/>
<dbReference type="InterPro" id="IPR003100">
    <property type="entry name" value="PAZ_dom"/>
</dbReference>
<dbReference type="PROSITE" id="PS50822">
    <property type="entry name" value="PIWI"/>
    <property type="match status" value="1"/>
</dbReference>
<protein>
    <recommendedName>
        <fullName evidence="6">Protein argonaute-2</fullName>
    </recommendedName>
</protein>
<dbReference type="Pfam" id="PF16488">
    <property type="entry name" value="ArgoL2"/>
    <property type="match status" value="1"/>
</dbReference>
<dbReference type="Gene3D" id="3.30.420.10">
    <property type="entry name" value="Ribonuclease H-like superfamily/Ribonuclease H"/>
    <property type="match status" value="1"/>
</dbReference>
<dbReference type="AlphaFoldDB" id="A0A6G0TAG4"/>
<dbReference type="CDD" id="cd02846">
    <property type="entry name" value="PAZ_argonaute_like"/>
    <property type="match status" value="1"/>
</dbReference>
<dbReference type="SUPFAM" id="SSF101690">
    <property type="entry name" value="PAZ domain"/>
    <property type="match status" value="1"/>
</dbReference>
<feature type="region of interest" description="Disordered" evidence="1">
    <location>
        <begin position="1"/>
        <end position="137"/>
    </location>
</feature>
<dbReference type="PANTHER" id="PTHR22891">
    <property type="entry name" value="EUKARYOTIC TRANSLATION INITIATION FACTOR 2C"/>
    <property type="match status" value="1"/>
</dbReference>
<name>A0A6G0TAG4_APHGL</name>
<feature type="domain" description="Piwi" evidence="3">
    <location>
        <begin position="682"/>
        <end position="999"/>
    </location>
</feature>
<dbReference type="InterPro" id="IPR045246">
    <property type="entry name" value="Piwi_ago-like"/>
</dbReference>
<dbReference type="EMBL" id="VYZN01000048">
    <property type="protein sequence ID" value="KAE9528869.1"/>
    <property type="molecule type" value="Genomic_DNA"/>
</dbReference>
<dbReference type="OrthoDB" id="10252740at2759"/>
<feature type="compositionally biased region" description="Basic and acidic residues" evidence="1">
    <location>
        <begin position="90"/>
        <end position="107"/>
    </location>
</feature>
<evidence type="ECO:0000259" key="2">
    <source>
        <dbReference type="PROSITE" id="PS50821"/>
    </source>
</evidence>
<sequence>MPIMNPNKPNNQSSGVPGKKKQKKGSKDFPQLLQNKPNAKQESVQEQTKPKEAKQHQTQKKNQLEEQNDLPQTSQSKPNTKQQTTQKQNKPKEANQKQNKKENKFAEIKSTQKQSGGSIGKNLSSMPQSSPTQGNQQIEQQIRMFKSQLLIPKRRNPKTGGSMGRVTEIEVNHLPLNLDKLFNKTVYHIDVQFEPAHPKTLFRIALEEFNNKHYPKIHFAFDGRRNMYTTKEIKGFCMLRYYFCCKPECLSFYNSTRKFMLSISYLAFLVLHVLTQKRTDLITVLNDENKGAAEFTIITSVVNIIPMNKIQEYLKSGSSNNSPGEAFQALDIILKNRPFSLRFSNIGRTFFPLPHSAPVDLGEGLEMWNGFFQSPVMGWKPYLNIDVVHKGFPKHQPLISYITNDLRCDPKTEMDSQNINTLLNYVKGLKVEFMVPMQPNTKRLHKVVGIFDSASKFTFNMEDPVKGNQMVNVVQYFKIVRNYIIKYPNLPCLHVGNVNKKTAIPIELCTMQMGQIRLKKLTDSQIGIMIKNTARPPTERRQAIANSLRDIKYSQDPVLKEFGVDIKEQFVSVPARVLDQPSLAYAHNTEIKPKAGIWKVDKFSKAVHIKNWVVLNLDYQINIISIRNFEKMLITTGKDLNVTINSMNPVINCFLPRNFNLDEFKATIESIFTKLKACNTEIIFVVIPEIQTRVYGIIKQKSELEVGVLTQCIKSNTISNMNISTYSNLLLKINSKLNGTNHTLANKSSPPCMVGAIIFGADVTHPTLEQTSTPSVAAVAASHDISGIQYNMEWRLQAPRVEIIQDLENIIHLQLIKFKDKTKTVPKKIFYFRDGVSESQFLQLLEYELIAIRRACLRLHIKYKPPVTFLVVQKRHHTRMFPKFTHDMDGNFGNVISGTVVDTQITHPTELDFYLCSHSSIQVIDAYIFLFPTFVSIKGTSRPTKYHRIWDENYLTEDQLEQLTFYLCFMFARCTRAIAYPAPTYYAHLAAFRARAYLENKTINLNRLDDEQSKNKLNHLFTVNTPMFFV</sequence>
<keyword evidence="5" id="KW-1185">Reference proteome</keyword>
<dbReference type="InterPro" id="IPR036085">
    <property type="entry name" value="PAZ_dom_sf"/>
</dbReference>
<dbReference type="Gene3D" id="2.170.260.10">
    <property type="entry name" value="paz domain"/>
    <property type="match status" value="1"/>
</dbReference>
<gene>
    <name evidence="4" type="ORF">AGLY_012444</name>
</gene>
<evidence type="ECO:0000313" key="5">
    <source>
        <dbReference type="Proteomes" id="UP000475862"/>
    </source>
</evidence>
<dbReference type="InterPro" id="IPR014811">
    <property type="entry name" value="ArgoL1"/>
</dbReference>
<feature type="compositionally biased region" description="Polar residues" evidence="1">
    <location>
        <begin position="32"/>
        <end position="47"/>
    </location>
</feature>
<dbReference type="InterPro" id="IPR012337">
    <property type="entry name" value="RNaseH-like_sf"/>
</dbReference>
<evidence type="ECO:0000259" key="3">
    <source>
        <dbReference type="PROSITE" id="PS50822"/>
    </source>
</evidence>
<dbReference type="SUPFAM" id="SSF53098">
    <property type="entry name" value="Ribonuclease H-like"/>
    <property type="match status" value="1"/>
</dbReference>
<dbReference type="InterPro" id="IPR032474">
    <property type="entry name" value="Argonaute_N"/>
</dbReference>
<evidence type="ECO:0000313" key="4">
    <source>
        <dbReference type="EMBL" id="KAE9528869.1"/>
    </source>
</evidence>
<feature type="compositionally biased region" description="Low complexity" evidence="1">
    <location>
        <begin position="72"/>
        <end position="88"/>
    </location>
</feature>
<dbReference type="PROSITE" id="PS50821">
    <property type="entry name" value="PAZ"/>
    <property type="match status" value="1"/>
</dbReference>
<dbReference type="InterPro" id="IPR036397">
    <property type="entry name" value="RNaseH_sf"/>
</dbReference>
<dbReference type="Pfam" id="PF08699">
    <property type="entry name" value="ArgoL1"/>
    <property type="match status" value="1"/>
</dbReference>
<dbReference type="InterPro" id="IPR003165">
    <property type="entry name" value="Piwi"/>
</dbReference>
<dbReference type="GO" id="GO:0034587">
    <property type="term" value="P:piRNA processing"/>
    <property type="evidence" value="ECO:0007669"/>
    <property type="project" value="UniProtKB-ARBA"/>
</dbReference>